<dbReference type="EMBL" id="AM114193">
    <property type="protein sequence ID" value="CAJ35110.1"/>
    <property type="molecule type" value="Genomic_DNA"/>
</dbReference>
<dbReference type="RefSeq" id="WP_012037376.1">
    <property type="nucleotide sequence ID" value="NC_009464.1"/>
</dbReference>
<proteinExistence type="predicted"/>
<evidence type="ECO:0000313" key="1">
    <source>
        <dbReference type="EMBL" id="CAJ35110.1"/>
    </source>
</evidence>
<name>Q0W916_METAR</name>
<sequence>MFTTPVSRPFIDTLKALGLPEKKENNIYLVLHVHGDGIRAPKGWNAKIFRNSKNELKLVTTDEAILNRLLKGGPGVAKKEDAPRATPIVTPPLPKHTASTALTDFGMEDCKQPEAQLVIKVDDSGWGFPLGGVMIGATDGSRVETGIIELKYFQEGLFESKEYLDEAAHITVELINKLGATKDNSRVEICPGYINSKSYTAIKYRGYSVEKKEITGLLQDELEKRFFEYVKGLGYESYYDPKQTKSIGKNFNEVIAWIDKDRAERMKLAKSGWKYFKR</sequence>
<keyword evidence="2" id="KW-1185">Reference proteome</keyword>
<protein>
    <submittedName>
        <fullName evidence="1">Uncharacterized protein</fullName>
    </submittedName>
</protein>
<evidence type="ECO:0000313" key="2">
    <source>
        <dbReference type="Proteomes" id="UP000000663"/>
    </source>
</evidence>
<organism evidence="1 2">
    <name type="scientific">Methanocella arvoryzae (strain DSM 22066 / NBRC 105507 / MRE50)</name>
    <dbReference type="NCBI Taxonomy" id="351160"/>
    <lineage>
        <taxon>Archaea</taxon>
        <taxon>Methanobacteriati</taxon>
        <taxon>Methanobacteriota</taxon>
        <taxon>Stenosarchaea group</taxon>
        <taxon>Methanomicrobia</taxon>
        <taxon>Methanocellales</taxon>
        <taxon>Methanocellaceae</taxon>
        <taxon>Methanocella</taxon>
    </lineage>
</organism>
<gene>
    <name evidence="1" type="ORF">LRC84</name>
</gene>
<reference evidence="1 2" key="1">
    <citation type="journal article" date="2006" name="Science">
        <title>Genome of rice cluster I archaea -- the key methane producers in the rice rhizosphere.</title>
        <authorList>
            <person name="Erkel C."/>
            <person name="Kube M."/>
            <person name="Reinhardt R."/>
            <person name="Liesack W."/>
        </authorList>
    </citation>
    <scope>NUCLEOTIDE SEQUENCE [LARGE SCALE GENOMIC DNA]</scope>
    <source>
        <strain evidence="2">DSM 22066 / NBRC 105507 / MRE50</strain>
    </source>
</reference>
<dbReference type="GeneID" id="5143295"/>
<dbReference type="KEGG" id="rci:LRC84"/>
<dbReference type="Proteomes" id="UP000000663">
    <property type="component" value="Chromosome"/>
</dbReference>
<accession>Q0W916</accession>
<dbReference type="AlphaFoldDB" id="Q0W916"/>
<dbReference type="eggNOG" id="arCOG11023">
    <property type="taxonomic scope" value="Archaea"/>
</dbReference>
<dbReference type="STRING" id="351160.LRC84"/>